<dbReference type="PANTHER" id="PTHR31377:SF0">
    <property type="entry name" value="AGMATINE DEIMINASE-RELATED"/>
    <property type="match status" value="1"/>
</dbReference>
<dbReference type="Proteomes" id="UP000663651">
    <property type="component" value="Chromosome"/>
</dbReference>
<dbReference type="Pfam" id="PF04371">
    <property type="entry name" value="PAD_porph"/>
    <property type="match status" value="1"/>
</dbReference>
<gene>
    <name evidence="2" type="ORF">JZM60_09180</name>
</gene>
<dbReference type="RefSeq" id="WP_207161985.1">
    <property type="nucleotide sequence ID" value="NZ_CP071382.1"/>
</dbReference>
<evidence type="ECO:0000256" key="1">
    <source>
        <dbReference type="ARBA" id="ARBA00022801"/>
    </source>
</evidence>
<name>A0ABX7PYY5_9BACT</name>
<dbReference type="InterPro" id="IPR007466">
    <property type="entry name" value="Peptidyl-Arg-deiminase_porph"/>
</dbReference>
<keyword evidence="1" id="KW-0378">Hydrolase</keyword>
<dbReference type="PANTHER" id="PTHR31377">
    <property type="entry name" value="AGMATINE DEIMINASE-RELATED"/>
    <property type="match status" value="1"/>
</dbReference>
<proteinExistence type="predicted"/>
<evidence type="ECO:0000313" key="3">
    <source>
        <dbReference type="Proteomes" id="UP000663651"/>
    </source>
</evidence>
<keyword evidence="3" id="KW-1185">Reference proteome</keyword>
<reference evidence="2 3" key="1">
    <citation type="submission" date="2021-03" db="EMBL/GenBank/DDBJ databases">
        <title>Geobacter metallireducens gen. nov. sp. nov., a microorganism capable of coupling the complete oxidation of organic compounds to the reduction of iron and other metals.</title>
        <authorList>
            <person name="Li Y."/>
        </authorList>
    </citation>
    <scope>NUCLEOTIDE SEQUENCE [LARGE SCALE GENOMIC DNA]</scope>
    <source>
        <strain evidence="2 3">Jerry-YX</strain>
    </source>
</reference>
<organism evidence="2 3">
    <name type="scientific">Geobacter benzoatilyticus</name>
    <dbReference type="NCBI Taxonomy" id="2815309"/>
    <lineage>
        <taxon>Bacteria</taxon>
        <taxon>Pseudomonadati</taxon>
        <taxon>Thermodesulfobacteriota</taxon>
        <taxon>Desulfuromonadia</taxon>
        <taxon>Geobacterales</taxon>
        <taxon>Geobacteraceae</taxon>
        <taxon>Geobacter</taxon>
    </lineage>
</organism>
<sequence length="351" mass="38698">MITRLPAEWEEQDGVLLAWPHAESDWLPWLPMVELVFAQIVKAIARFETVLVVAAEGERTSAILSAAGASMERVRIVEIPTNDTWARDFGPLTVERNGKPVLLDFGFNGWGLKFAADRDNLITGRLHRAGAFGNTALETAGLILEGGSIESDGKGTILTTAECLLNPNRNPHLSREQIETALKERFGADRILWLENGWLAGDDTDSHIDTLARLAPDDTIVYVRCDDATDGHYPALFLMEKELKAMRTREGNPYRLIPLPWPRPCHDEDGERLPATYANYLVINGAVLVPTYGDPSDDAALAAIGQAFHGREVIGIDCRPLILQHGSLHCVTMQLPKGTLAPEPRKATREV</sequence>
<dbReference type="EMBL" id="CP071382">
    <property type="protein sequence ID" value="QSV44353.1"/>
    <property type="molecule type" value="Genomic_DNA"/>
</dbReference>
<accession>A0ABX7PYY5</accession>
<evidence type="ECO:0000313" key="2">
    <source>
        <dbReference type="EMBL" id="QSV44353.1"/>
    </source>
</evidence>
<dbReference type="Gene3D" id="3.75.10.10">
    <property type="entry name" value="L-arginine/glycine Amidinotransferase, Chain A"/>
    <property type="match status" value="1"/>
</dbReference>
<protein>
    <submittedName>
        <fullName evidence="2">Agmatine deiminase family protein</fullName>
    </submittedName>
</protein>
<dbReference type="SUPFAM" id="SSF55909">
    <property type="entry name" value="Pentein"/>
    <property type="match status" value="1"/>
</dbReference>